<keyword evidence="2" id="KW-0090">Biological rhythms</keyword>
<dbReference type="SMART" id="SM00700">
    <property type="entry name" value="JHBP"/>
    <property type="match status" value="1"/>
</dbReference>
<keyword evidence="6" id="KW-1185">Reference proteome</keyword>
<dbReference type="GO" id="GO:0005615">
    <property type="term" value="C:extracellular space"/>
    <property type="evidence" value="ECO:0007669"/>
    <property type="project" value="TreeGrafter"/>
</dbReference>
<protein>
    <recommendedName>
        <fullName evidence="7">Protein takeout</fullName>
    </recommendedName>
</protein>
<keyword evidence="1 4" id="KW-0732">Signal</keyword>
<dbReference type="GO" id="GO:0007623">
    <property type="term" value="P:circadian rhythm"/>
    <property type="evidence" value="ECO:0007669"/>
    <property type="project" value="UniProtKB-ARBA"/>
</dbReference>
<evidence type="ECO:0000256" key="2">
    <source>
        <dbReference type="ARBA" id="ARBA00023108"/>
    </source>
</evidence>
<evidence type="ECO:0000256" key="4">
    <source>
        <dbReference type="SAM" id="SignalP"/>
    </source>
</evidence>
<sequence>MAFFPIVAFIICATFIESSAKVPALPLPSYVGKACKANDPNLNECVVRTGAPVIKRIAQGDPKYRIPRLEPLTIDQMRIAQGTRQVGMTMECVQCQLYGLADVNFTAARVDLKRRHVEWDFHLDKLQFLGKYKVSGQVLILPITGDGDANITLFNVDFSFYYDYDLERRENGKHYFKITNSTLLHNIGGMYIYLKNLFNGDKLLGENMNHFLNENWRDIVQEVAPAVADALAQVFRNTIGAMADLVPFEYLFPSD</sequence>
<evidence type="ECO:0008006" key="7">
    <source>
        <dbReference type="Google" id="ProtNLM"/>
    </source>
</evidence>
<feature type="chain" id="PRO_5042891600" description="Protein takeout" evidence="4">
    <location>
        <begin position="21"/>
        <end position="255"/>
    </location>
</feature>
<comment type="caution">
    <text evidence="5">The sequence shown here is derived from an EMBL/GenBank/DDBJ whole genome shotgun (WGS) entry which is preliminary data.</text>
</comment>
<gene>
    <name evidence="5" type="ORF">V9T40_004713</name>
</gene>
<proteinExistence type="inferred from homology"/>
<name>A0AAN9TEZ6_9HEMI</name>
<organism evidence="5 6">
    <name type="scientific">Parthenolecanium corni</name>
    <dbReference type="NCBI Taxonomy" id="536013"/>
    <lineage>
        <taxon>Eukaryota</taxon>
        <taxon>Metazoa</taxon>
        <taxon>Ecdysozoa</taxon>
        <taxon>Arthropoda</taxon>
        <taxon>Hexapoda</taxon>
        <taxon>Insecta</taxon>
        <taxon>Pterygota</taxon>
        <taxon>Neoptera</taxon>
        <taxon>Paraneoptera</taxon>
        <taxon>Hemiptera</taxon>
        <taxon>Sternorrhyncha</taxon>
        <taxon>Coccoidea</taxon>
        <taxon>Coccidae</taxon>
        <taxon>Parthenolecanium</taxon>
    </lineage>
</organism>
<dbReference type="Gene3D" id="3.15.10.30">
    <property type="entry name" value="Haemolymph juvenile hormone binding protein"/>
    <property type="match status" value="1"/>
</dbReference>
<feature type="signal peptide" evidence="4">
    <location>
        <begin position="1"/>
        <end position="20"/>
    </location>
</feature>
<dbReference type="AlphaFoldDB" id="A0AAN9TEZ6"/>
<evidence type="ECO:0000313" key="5">
    <source>
        <dbReference type="EMBL" id="KAK7583750.1"/>
    </source>
</evidence>
<dbReference type="PANTHER" id="PTHR11008">
    <property type="entry name" value="PROTEIN TAKEOUT-LIKE PROTEIN"/>
    <property type="match status" value="1"/>
</dbReference>
<dbReference type="PANTHER" id="PTHR11008:SF32">
    <property type="entry name" value="CIRCADIAN CLOCK-CONTROLLED PROTEIN DAYWAKE-RELATED"/>
    <property type="match status" value="1"/>
</dbReference>
<dbReference type="Proteomes" id="UP001367676">
    <property type="component" value="Unassembled WGS sequence"/>
</dbReference>
<dbReference type="InterPro" id="IPR038606">
    <property type="entry name" value="To_sf"/>
</dbReference>
<evidence type="ECO:0000313" key="6">
    <source>
        <dbReference type="Proteomes" id="UP001367676"/>
    </source>
</evidence>
<dbReference type="Pfam" id="PF06585">
    <property type="entry name" value="JHBP"/>
    <property type="match status" value="1"/>
</dbReference>
<dbReference type="FunFam" id="3.15.10.30:FF:000001">
    <property type="entry name" value="Takeout-like protein 1"/>
    <property type="match status" value="1"/>
</dbReference>
<reference evidence="5 6" key="1">
    <citation type="submission" date="2024-03" db="EMBL/GenBank/DDBJ databases">
        <title>Adaptation during the transition from Ophiocordyceps entomopathogen to insect associate is accompanied by gene loss and intensified selection.</title>
        <authorList>
            <person name="Ward C.M."/>
            <person name="Onetto C.A."/>
            <person name="Borneman A.R."/>
        </authorList>
    </citation>
    <scope>NUCLEOTIDE SEQUENCE [LARGE SCALE GENOMIC DNA]</scope>
    <source>
        <strain evidence="5">AWRI1</strain>
        <tissue evidence="5">Single Adult Female</tissue>
    </source>
</reference>
<evidence type="ECO:0000256" key="3">
    <source>
        <dbReference type="ARBA" id="ARBA00060902"/>
    </source>
</evidence>
<comment type="similarity">
    <text evidence="3">Belongs to the TO family.</text>
</comment>
<evidence type="ECO:0000256" key="1">
    <source>
        <dbReference type="ARBA" id="ARBA00022729"/>
    </source>
</evidence>
<dbReference type="InterPro" id="IPR010562">
    <property type="entry name" value="Haemolymph_juvenile_hormone-bd"/>
</dbReference>
<dbReference type="EMBL" id="JBBCAQ010000032">
    <property type="protein sequence ID" value="KAK7583750.1"/>
    <property type="molecule type" value="Genomic_DNA"/>
</dbReference>
<accession>A0AAN9TEZ6</accession>